<comment type="subcellular location">
    <subcellularLocation>
        <location evidence="1">Nucleus</location>
    </subcellularLocation>
</comment>
<keyword evidence="3" id="KW-0227">DNA damage</keyword>
<dbReference type="SUPFAM" id="SSF56281">
    <property type="entry name" value="Metallo-hydrolase/oxidoreductase"/>
    <property type="match status" value="1"/>
</dbReference>
<evidence type="ECO:0000256" key="5">
    <source>
        <dbReference type="ARBA" id="ARBA00023242"/>
    </source>
</evidence>
<feature type="compositionally biased region" description="Low complexity" evidence="6">
    <location>
        <begin position="143"/>
        <end position="156"/>
    </location>
</feature>
<dbReference type="SMART" id="SM00849">
    <property type="entry name" value="Lactamase_B"/>
    <property type="match status" value="1"/>
</dbReference>
<dbReference type="GO" id="GO:0006303">
    <property type="term" value="P:double-strand break repair via nonhomologous end joining"/>
    <property type="evidence" value="ECO:0007669"/>
    <property type="project" value="TreeGrafter"/>
</dbReference>
<evidence type="ECO:0000256" key="6">
    <source>
        <dbReference type="SAM" id="MobiDB-lite"/>
    </source>
</evidence>
<dbReference type="GO" id="GO:0035312">
    <property type="term" value="F:5'-3' DNA exonuclease activity"/>
    <property type="evidence" value="ECO:0007669"/>
    <property type="project" value="TreeGrafter"/>
</dbReference>
<accession>A0A7S3FQY7</accession>
<dbReference type="InterPro" id="IPR001279">
    <property type="entry name" value="Metallo-B-lactamas"/>
</dbReference>
<evidence type="ECO:0000256" key="2">
    <source>
        <dbReference type="ARBA" id="ARBA00010304"/>
    </source>
</evidence>
<feature type="domain" description="Metallo-beta-lactamase" evidence="7">
    <location>
        <begin position="180"/>
        <end position="334"/>
    </location>
</feature>
<gene>
    <name evidence="8" type="ORF">CROS1456_LOCUS9225</name>
</gene>
<feature type="compositionally biased region" description="Basic and acidic residues" evidence="6">
    <location>
        <begin position="122"/>
        <end position="138"/>
    </location>
</feature>
<dbReference type="Pfam" id="PF07522">
    <property type="entry name" value="DRMBL"/>
    <property type="match status" value="1"/>
</dbReference>
<proteinExistence type="inferred from homology"/>
<dbReference type="GO" id="GO:0003684">
    <property type="term" value="F:damaged DNA binding"/>
    <property type="evidence" value="ECO:0007669"/>
    <property type="project" value="TreeGrafter"/>
</dbReference>
<organism evidence="8">
    <name type="scientific">Chloropicon roscoffensis</name>
    <dbReference type="NCBI Taxonomy" id="1461544"/>
    <lineage>
        <taxon>Eukaryota</taxon>
        <taxon>Viridiplantae</taxon>
        <taxon>Chlorophyta</taxon>
        <taxon>Chloropicophyceae</taxon>
        <taxon>Chloropicales</taxon>
        <taxon>Chloropicaceae</taxon>
        <taxon>Chloropicon</taxon>
    </lineage>
</organism>
<comment type="similarity">
    <text evidence="2">Belongs to the DNA repair metallo-beta-lactamase (DRMBL) family.</text>
</comment>
<evidence type="ECO:0000256" key="4">
    <source>
        <dbReference type="ARBA" id="ARBA00023204"/>
    </source>
</evidence>
<feature type="compositionally biased region" description="Low complexity" evidence="6">
    <location>
        <begin position="1"/>
        <end position="16"/>
    </location>
</feature>
<dbReference type="GO" id="GO:0036297">
    <property type="term" value="P:interstrand cross-link repair"/>
    <property type="evidence" value="ECO:0007669"/>
    <property type="project" value="TreeGrafter"/>
</dbReference>
<feature type="region of interest" description="Disordered" evidence="6">
    <location>
        <begin position="122"/>
        <end position="175"/>
    </location>
</feature>
<dbReference type="FunFam" id="3.40.50.12650:FF:000001">
    <property type="entry name" value="DNA cross-link repair 1A"/>
    <property type="match status" value="1"/>
</dbReference>
<dbReference type="Gene3D" id="3.60.15.10">
    <property type="entry name" value="Ribonuclease Z/Hydroxyacylglutathione hydrolase-like"/>
    <property type="match status" value="1"/>
</dbReference>
<protein>
    <recommendedName>
        <fullName evidence="7">Metallo-beta-lactamase domain-containing protein</fullName>
    </recommendedName>
</protein>
<feature type="region of interest" description="Disordered" evidence="6">
    <location>
        <begin position="1"/>
        <end position="59"/>
    </location>
</feature>
<evidence type="ECO:0000256" key="3">
    <source>
        <dbReference type="ARBA" id="ARBA00022763"/>
    </source>
</evidence>
<dbReference type="AlphaFoldDB" id="A0A7S3FQY7"/>
<dbReference type="GO" id="GO:0005634">
    <property type="term" value="C:nucleus"/>
    <property type="evidence" value="ECO:0007669"/>
    <property type="project" value="UniProtKB-SubCell"/>
</dbReference>
<dbReference type="InterPro" id="IPR036866">
    <property type="entry name" value="RibonucZ/Hydroxyglut_hydro"/>
</dbReference>
<dbReference type="EMBL" id="HBHZ01011935">
    <property type="protein sequence ID" value="CAE0196128.1"/>
    <property type="molecule type" value="Transcribed_RNA"/>
</dbReference>
<evidence type="ECO:0000256" key="1">
    <source>
        <dbReference type="ARBA" id="ARBA00004123"/>
    </source>
</evidence>
<sequence>MSWPTVSMATMASTTMTPPPPSRAPPRNESDPEDDDDFKEPKRMLTRKKRTVPRSMVKREWPQLGRPVFRREEPLDEGGREEEAMAAEVKENLCPICGKDLNEVSPTVLGRQAHINACLDKNPQKDEEGCSGRVDRAESGGLASSMATRTTTTRPASRPRPPPQGVPPTTSSTPPWLVQKQQAHVVRGTPGPFAVDCFQGKQMQILAERGTTSWFLSHFHSDHYMGLKKDFGAGRVYCTMVTAKLVHRILGVPLQCIYVLEIGKPCAVQGVRVTALDANHCPGACMFLFEPAGEAPTLHTGDARLTDEHTRRIPELLRVRGACVLALDTTYCSHKYASFPSQRRVVEAVAKCVVAEVASNPKVLVLVGSYTIGKEAVFFGVARALGRRVYIGANKRRVMGCLDLTDEEKSLVCEDDTKTNVHAVPLGYTRSHKKLESILKHYKGKYTGVVAVCPTGWSLDQQAQAQPKLTAFCGARGKPSAMEPFVTCKRKGRVVTYSVPYSEHSSYDELRSFVSWLQPKELLPFVRVSDQDALRGLKQVARAAGGAPRGE</sequence>
<evidence type="ECO:0000313" key="8">
    <source>
        <dbReference type="EMBL" id="CAE0196128.1"/>
    </source>
</evidence>
<keyword evidence="4" id="KW-0234">DNA repair</keyword>
<dbReference type="Gene3D" id="3.40.50.12650">
    <property type="match status" value="1"/>
</dbReference>
<dbReference type="PANTHER" id="PTHR23240:SF6">
    <property type="entry name" value="DNA CROSS-LINK REPAIR 1A PROTEIN"/>
    <property type="match status" value="1"/>
</dbReference>
<dbReference type="PANTHER" id="PTHR23240">
    <property type="entry name" value="DNA CROSS-LINK REPAIR PROTEIN PSO2/SNM1-RELATED"/>
    <property type="match status" value="1"/>
</dbReference>
<dbReference type="InterPro" id="IPR011084">
    <property type="entry name" value="DRMBL"/>
</dbReference>
<evidence type="ECO:0000259" key="7">
    <source>
        <dbReference type="SMART" id="SM00849"/>
    </source>
</evidence>
<keyword evidence="5" id="KW-0539">Nucleus</keyword>
<name>A0A7S3FQY7_9CHLO</name>
<reference evidence="8" key="1">
    <citation type="submission" date="2021-01" db="EMBL/GenBank/DDBJ databases">
        <authorList>
            <person name="Corre E."/>
            <person name="Pelletier E."/>
            <person name="Niang G."/>
            <person name="Scheremetjew M."/>
            <person name="Finn R."/>
            <person name="Kale V."/>
            <person name="Holt S."/>
            <person name="Cochrane G."/>
            <person name="Meng A."/>
            <person name="Brown T."/>
            <person name="Cohen L."/>
        </authorList>
    </citation>
    <scope>NUCLEOTIDE SEQUENCE</scope>
    <source>
        <strain evidence="8">RCC1871</strain>
    </source>
</reference>
<dbReference type="CDD" id="cd16273">
    <property type="entry name" value="SNM1A-1C-like_MBL-fold"/>
    <property type="match status" value="1"/>
</dbReference>